<proteinExistence type="predicted"/>
<dbReference type="RefSeq" id="WP_126395205.1">
    <property type="nucleotide sequence ID" value="NZ_CBDBTM010000023.1"/>
</dbReference>
<evidence type="ECO:0000313" key="3">
    <source>
        <dbReference type="Proteomes" id="UP000275510"/>
    </source>
</evidence>
<name>A0A448TXN1_ACTPL</name>
<dbReference type="Proteomes" id="UP000275510">
    <property type="component" value="Chromosome"/>
</dbReference>
<gene>
    <name evidence="2" type="ORF">NCTC10976_00504</name>
</gene>
<organism evidence="2 3">
    <name type="scientific">Actinobacillus pleuropneumoniae</name>
    <name type="common">Haemophilus pleuropneumoniae</name>
    <dbReference type="NCBI Taxonomy" id="715"/>
    <lineage>
        <taxon>Bacteria</taxon>
        <taxon>Pseudomonadati</taxon>
        <taxon>Pseudomonadota</taxon>
        <taxon>Gammaproteobacteria</taxon>
        <taxon>Pasteurellales</taxon>
        <taxon>Pasteurellaceae</taxon>
        <taxon>Actinobacillus</taxon>
    </lineage>
</organism>
<evidence type="ECO:0000259" key="1">
    <source>
        <dbReference type="Pfam" id="PF06223"/>
    </source>
</evidence>
<evidence type="ECO:0000313" key="2">
    <source>
        <dbReference type="EMBL" id="VEJ16418.1"/>
    </source>
</evidence>
<accession>A0A448TXN1</accession>
<reference evidence="2 3" key="1">
    <citation type="submission" date="2018-12" db="EMBL/GenBank/DDBJ databases">
        <authorList>
            <consortium name="Pathogen Informatics"/>
        </authorList>
    </citation>
    <scope>NUCLEOTIDE SEQUENCE [LARGE SCALE GENOMIC DNA]</scope>
    <source>
        <strain evidence="2 3">NCTC10976</strain>
    </source>
</reference>
<dbReference type="AlphaFoldDB" id="A0A448TXN1"/>
<sequence>MPESHLQEYEMFYAEQPFGLFREDYRIAQLLQLIAIVNKDKDTPTPEIQDFMPFFKSSFSDENEEEGQTLQDFLAQRQEQRL</sequence>
<dbReference type="EMBL" id="LR134515">
    <property type="protein sequence ID" value="VEJ16418.1"/>
    <property type="molecule type" value="Genomic_DNA"/>
</dbReference>
<feature type="domain" description="Minor tail T" evidence="1">
    <location>
        <begin position="3"/>
        <end position="72"/>
    </location>
</feature>
<protein>
    <submittedName>
        <fullName evidence="2">Phage protein</fullName>
    </submittedName>
</protein>
<dbReference type="InterPro" id="IPR009350">
    <property type="entry name" value="Phage_tail_T"/>
</dbReference>
<dbReference type="Pfam" id="PF06223">
    <property type="entry name" value="Phage_tail_T"/>
    <property type="match status" value="1"/>
</dbReference>